<dbReference type="SUPFAM" id="SSF52141">
    <property type="entry name" value="Uracil-DNA glycosylase-like"/>
    <property type="match status" value="1"/>
</dbReference>
<dbReference type="RefSeq" id="WP_250596545.1">
    <property type="nucleotide sequence ID" value="NZ_JAKRVY010000004.1"/>
</dbReference>
<keyword evidence="6" id="KW-0411">Iron-sulfur</keyword>
<dbReference type="PANTHER" id="PTHR33693:SF1">
    <property type="entry name" value="TYPE-4 URACIL-DNA GLYCOSYLASE"/>
    <property type="match status" value="1"/>
</dbReference>
<evidence type="ECO:0000256" key="7">
    <source>
        <dbReference type="ARBA" id="ARBA00023204"/>
    </source>
</evidence>
<keyword evidence="1" id="KW-0004">4Fe-4S</keyword>
<dbReference type="InterPro" id="IPR036895">
    <property type="entry name" value="Uracil-DNA_glycosylase-like_sf"/>
</dbReference>
<evidence type="ECO:0000256" key="6">
    <source>
        <dbReference type="ARBA" id="ARBA00023014"/>
    </source>
</evidence>
<dbReference type="GO" id="GO:0051539">
    <property type="term" value="F:4 iron, 4 sulfur cluster binding"/>
    <property type="evidence" value="ECO:0007669"/>
    <property type="project" value="UniProtKB-KW"/>
</dbReference>
<name>A0AAE3FQR5_9EURY</name>
<keyword evidence="5" id="KW-0408">Iron</keyword>
<dbReference type="GO" id="GO:0097506">
    <property type="term" value="F:deaminated base DNA N-glycosylase activity"/>
    <property type="evidence" value="ECO:0007669"/>
    <property type="project" value="UniProtKB-ARBA"/>
</dbReference>
<feature type="domain" description="Uracil-DNA glycosylase-like" evidence="8">
    <location>
        <begin position="30"/>
        <end position="156"/>
    </location>
</feature>
<evidence type="ECO:0000313" key="9">
    <source>
        <dbReference type="EMBL" id="MCL9813857.1"/>
    </source>
</evidence>
<keyword evidence="7" id="KW-0234">DNA repair</keyword>
<accession>A0AAE3FQR5</accession>
<evidence type="ECO:0000256" key="1">
    <source>
        <dbReference type="ARBA" id="ARBA00022485"/>
    </source>
</evidence>
<gene>
    <name evidence="9" type="ORF">AArcSt11_09360</name>
</gene>
<keyword evidence="10" id="KW-1185">Reference proteome</keyword>
<dbReference type="Pfam" id="PF03167">
    <property type="entry name" value="UDG"/>
    <property type="match status" value="1"/>
</dbReference>
<dbReference type="EMBL" id="JAKRVY010000004">
    <property type="protein sequence ID" value="MCL9813857.1"/>
    <property type="molecule type" value="Genomic_DNA"/>
</dbReference>
<dbReference type="GO" id="GO:0046872">
    <property type="term" value="F:metal ion binding"/>
    <property type="evidence" value="ECO:0007669"/>
    <property type="project" value="UniProtKB-KW"/>
</dbReference>
<proteinExistence type="predicted"/>
<reference evidence="9 10" key="1">
    <citation type="journal article" date="2022" name="Syst. Appl. Microbiol.">
        <title>Natronocalculus amylovorans gen. nov., sp. nov., and Natranaeroarchaeum aerophilus sp. nov., dominant culturable amylolytic natronoarchaea from hypersaline soda lakes in southwestern Siberia.</title>
        <authorList>
            <person name="Sorokin D.Y."/>
            <person name="Elcheninov A.G."/>
            <person name="Khizhniak T.V."/>
            <person name="Koenen M."/>
            <person name="Bale N.J."/>
            <person name="Damste J.S.S."/>
            <person name="Kublanov I.V."/>
        </authorList>
    </citation>
    <scope>NUCLEOTIDE SEQUENCE [LARGE SCALE GENOMIC DNA]</scope>
    <source>
        <strain evidence="9 10">AArc-St1-1</strain>
    </source>
</reference>
<evidence type="ECO:0000256" key="5">
    <source>
        <dbReference type="ARBA" id="ARBA00023004"/>
    </source>
</evidence>
<dbReference type="Gene3D" id="3.40.470.10">
    <property type="entry name" value="Uracil-DNA glycosylase-like domain"/>
    <property type="match status" value="1"/>
</dbReference>
<keyword evidence="2" id="KW-0479">Metal-binding</keyword>
<dbReference type="Proteomes" id="UP001202674">
    <property type="component" value="Unassembled WGS sequence"/>
</dbReference>
<dbReference type="InterPro" id="IPR051536">
    <property type="entry name" value="UDG_Type-4/5"/>
</dbReference>
<dbReference type="AlphaFoldDB" id="A0AAE3FQR5"/>
<evidence type="ECO:0000259" key="8">
    <source>
        <dbReference type="Pfam" id="PF03167"/>
    </source>
</evidence>
<evidence type="ECO:0000256" key="2">
    <source>
        <dbReference type="ARBA" id="ARBA00022723"/>
    </source>
</evidence>
<dbReference type="InterPro" id="IPR005122">
    <property type="entry name" value="Uracil-DNA_glycosylase-like"/>
</dbReference>
<protein>
    <submittedName>
        <fullName evidence="9">Uracil-DNA glycosylase</fullName>
    </submittedName>
</protein>
<sequence>MENVTDRTSNPFGMDPSCDNAPKESSVVYGYGDANADFHLIGDCPTIHGGVRSGIPFTDSDAGARLLSVFEEAGFVESGDRSDPRVSNLFSSYLHMCSLPDNQQPTEKQYDRLEPFFDAELRAIAAHVLFPVGERATRHVFESYTARPADGPLDMDALHASELRGSGWLVVPIAEPADWDDDQEEALLSRLQALLASDYRQISELGRFVATDTQYFVR</sequence>
<evidence type="ECO:0000313" key="10">
    <source>
        <dbReference type="Proteomes" id="UP001202674"/>
    </source>
</evidence>
<organism evidence="9 10">
    <name type="scientific">Natranaeroarchaeum aerophilus</name>
    <dbReference type="NCBI Taxonomy" id="2917711"/>
    <lineage>
        <taxon>Archaea</taxon>
        <taxon>Methanobacteriati</taxon>
        <taxon>Methanobacteriota</taxon>
        <taxon>Stenosarchaea group</taxon>
        <taxon>Halobacteria</taxon>
        <taxon>Halobacteriales</taxon>
        <taxon>Natronoarchaeaceae</taxon>
        <taxon>Natranaeroarchaeum</taxon>
    </lineage>
</organism>
<comment type="caution">
    <text evidence="9">The sequence shown here is derived from an EMBL/GenBank/DDBJ whole genome shotgun (WGS) entry which is preliminary data.</text>
</comment>
<evidence type="ECO:0000256" key="4">
    <source>
        <dbReference type="ARBA" id="ARBA00022801"/>
    </source>
</evidence>
<dbReference type="GO" id="GO:0006281">
    <property type="term" value="P:DNA repair"/>
    <property type="evidence" value="ECO:0007669"/>
    <property type="project" value="UniProtKB-KW"/>
</dbReference>
<keyword evidence="3" id="KW-0227">DNA damage</keyword>
<keyword evidence="4" id="KW-0378">Hydrolase</keyword>
<evidence type="ECO:0000256" key="3">
    <source>
        <dbReference type="ARBA" id="ARBA00022763"/>
    </source>
</evidence>
<dbReference type="PANTHER" id="PTHR33693">
    <property type="entry name" value="TYPE-5 URACIL-DNA GLYCOSYLASE"/>
    <property type="match status" value="1"/>
</dbReference>